<gene>
    <name evidence="2" type="ORF">PF008_g2458</name>
</gene>
<comment type="caution">
    <text evidence="2">The sequence shown here is derived from an EMBL/GenBank/DDBJ whole genome shotgun (WGS) entry which is preliminary data.</text>
</comment>
<evidence type="ECO:0000313" key="2">
    <source>
        <dbReference type="EMBL" id="KAE9358928.1"/>
    </source>
</evidence>
<evidence type="ECO:0000256" key="1">
    <source>
        <dbReference type="SAM" id="Phobius"/>
    </source>
</evidence>
<feature type="transmembrane region" description="Helical" evidence="1">
    <location>
        <begin position="60"/>
        <end position="84"/>
    </location>
</feature>
<accession>A0A6G0SHM6</accession>
<keyword evidence="1" id="KW-0472">Membrane</keyword>
<organism evidence="2 3">
    <name type="scientific">Phytophthora fragariae</name>
    <dbReference type="NCBI Taxonomy" id="53985"/>
    <lineage>
        <taxon>Eukaryota</taxon>
        <taxon>Sar</taxon>
        <taxon>Stramenopiles</taxon>
        <taxon>Oomycota</taxon>
        <taxon>Peronosporomycetes</taxon>
        <taxon>Peronosporales</taxon>
        <taxon>Peronosporaceae</taxon>
        <taxon>Phytophthora</taxon>
    </lineage>
</organism>
<dbReference type="Proteomes" id="UP000486351">
    <property type="component" value="Unassembled WGS sequence"/>
</dbReference>
<keyword evidence="1" id="KW-0812">Transmembrane</keyword>
<reference evidence="2 3" key="1">
    <citation type="submission" date="2018-09" db="EMBL/GenBank/DDBJ databases">
        <title>Genomic investigation of the strawberry pathogen Phytophthora fragariae indicates pathogenicity is determined by transcriptional variation in three key races.</title>
        <authorList>
            <person name="Adams T.M."/>
            <person name="Armitage A.D."/>
            <person name="Sobczyk M.K."/>
            <person name="Bates H.J."/>
            <person name="Dunwell J.M."/>
            <person name="Nellist C.F."/>
            <person name="Harrison R.J."/>
        </authorList>
    </citation>
    <scope>NUCLEOTIDE SEQUENCE [LARGE SCALE GENOMIC DNA]</scope>
    <source>
        <strain evidence="2 3">NOV-77</strain>
    </source>
</reference>
<keyword evidence="1" id="KW-1133">Transmembrane helix</keyword>
<dbReference type="AlphaFoldDB" id="A0A6G0SHM6"/>
<proteinExistence type="predicted"/>
<dbReference type="EMBL" id="QXFY01000067">
    <property type="protein sequence ID" value="KAE9358928.1"/>
    <property type="molecule type" value="Genomic_DNA"/>
</dbReference>
<protein>
    <submittedName>
        <fullName evidence="2">Uncharacterized protein</fullName>
    </submittedName>
</protein>
<sequence>MSSTPHYYTEKVHTPVAEGAHYNDETALRLDVSASGAENKKDDGELGVPMDKNGRPLVKFLNLVVILLAVILLVVLLAVIPAVIQHYINSVDLTINYLDVKGVPSDSTLTVELNLNVQHDIAISTSTEDITASHGEDLQLAH</sequence>
<evidence type="ECO:0000313" key="3">
    <source>
        <dbReference type="Proteomes" id="UP000486351"/>
    </source>
</evidence>
<name>A0A6G0SHM6_9STRA</name>